<reference evidence="3" key="1">
    <citation type="submission" date="2022-11" db="UniProtKB">
        <authorList>
            <consortium name="WormBaseParasite"/>
        </authorList>
    </citation>
    <scope>IDENTIFICATION</scope>
</reference>
<feature type="region of interest" description="Disordered" evidence="1">
    <location>
        <begin position="1"/>
        <end position="35"/>
    </location>
</feature>
<keyword evidence="2" id="KW-1185">Reference proteome</keyword>
<name>A0A915PCS3_9BILA</name>
<proteinExistence type="predicted"/>
<sequence length="68" mass="7563">MDYPRLASSTEQHVKQEVKPRGPAAASTLGQQKGRSSIQLEGSVATLTDLQHNFIYPGLLFFHRNPQL</sequence>
<dbReference type="AlphaFoldDB" id="A0A915PCS3"/>
<dbReference type="Proteomes" id="UP000887581">
    <property type="component" value="Unplaced"/>
</dbReference>
<evidence type="ECO:0000313" key="3">
    <source>
        <dbReference type="WBParaSite" id="sdigi.contig103.g4387.t1"/>
    </source>
</evidence>
<evidence type="ECO:0000313" key="2">
    <source>
        <dbReference type="Proteomes" id="UP000887581"/>
    </source>
</evidence>
<dbReference type="WBParaSite" id="sdigi.contig103.g4387.t1">
    <property type="protein sequence ID" value="sdigi.contig103.g4387.t1"/>
    <property type="gene ID" value="sdigi.contig103.g4387"/>
</dbReference>
<organism evidence="2 3">
    <name type="scientific">Setaria digitata</name>
    <dbReference type="NCBI Taxonomy" id="48799"/>
    <lineage>
        <taxon>Eukaryota</taxon>
        <taxon>Metazoa</taxon>
        <taxon>Ecdysozoa</taxon>
        <taxon>Nematoda</taxon>
        <taxon>Chromadorea</taxon>
        <taxon>Rhabditida</taxon>
        <taxon>Spirurina</taxon>
        <taxon>Spiruromorpha</taxon>
        <taxon>Filarioidea</taxon>
        <taxon>Setariidae</taxon>
        <taxon>Setaria</taxon>
    </lineage>
</organism>
<evidence type="ECO:0000256" key="1">
    <source>
        <dbReference type="SAM" id="MobiDB-lite"/>
    </source>
</evidence>
<protein>
    <submittedName>
        <fullName evidence="3">Uncharacterized protein</fullName>
    </submittedName>
</protein>
<accession>A0A915PCS3</accession>